<dbReference type="Pfam" id="PF07729">
    <property type="entry name" value="FCD"/>
    <property type="match status" value="1"/>
</dbReference>
<dbReference type="Gene3D" id="1.20.120.530">
    <property type="entry name" value="GntR ligand-binding domain-like"/>
    <property type="match status" value="1"/>
</dbReference>
<evidence type="ECO:0000256" key="4">
    <source>
        <dbReference type="SAM" id="MobiDB-lite"/>
    </source>
</evidence>
<dbReference type="PROSITE" id="PS50949">
    <property type="entry name" value="HTH_GNTR"/>
    <property type="match status" value="1"/>
</dbReference>
<dbReference type="SUPFAM" id="SSF46785">
    <property type="entry name" value="Winged helix' DNA-binding domain"/>
    <property type="match status" value="1"/>
</dbReference>
<dbReference type="InterPro" id="IPR011711">
    <property type="entry name" value="GntR_C"/>
</dbReference>
<evidence type="ECO:0000313" key="7">
    <source>
        <dbReference type="Proteomes" id="UP001595721"/>
    </source>
</evidence>
<dbReference type="SUPFAM" id="SSF48008">
    <property type="entry name" value="GntR ligand-binding domain-like"/>
    <property type="match status" value="1"/>
</dbReference>
<dbReference type="InterPro" id="IPR008920">
    <property type="entry name" value="TF_FadR/GntR_C"/>
</dbReference>
<evidence type="ECO:0000256" key="1">
    <source>
        <dbReference type="ARBA" id="ARBA00023015"/>
    </source>
</evidence>
<evidence type="ECO:0000259" key="5">
    <source>
        <dbReference type="PROSITE" id="PS50949"/>
    </source>
</evidence>
<reference evidence="7" key="1">
    <citation type="journal article" date="2019" name="Int. J. Syst. Evol. Microbiol.">
        <title>The Global Catalogue of Microorganisms (GCM) 10K type strain sequencing project: providing services to taxonomists for standard genome sequencing and annotation.</title>
        <authorList>
            <consortium name="The Broad Institute Genomics Platform"/>
            <consortium name="The Broad Institute Genome Sequencing Center for Infectious Disease"/>
            <person name="Wu L."/>
            <person name="Ma J."/>
        </authorList>
    </citation>
    <scope>NUCLEOTIDE SEQUENCE [LARGE SCALE GENOMIC DNA]</scope>
    <source>
        <strain evidence="7">KCTC 42899</strain>
    </source>
</reference>
<gene>
    <name evidence="6" type="ORF">ACFOMH_01770</name>
</gene>
<keyword evidence="7" id="KW-1185">Reference proteome</keyword>
<protein>
    <submittedName>
        <fullName evidence="6">GntR family transcriptional regulator</fullName>
    </submittedName>
</protein>
<keyword evidence="3" id="KW-0804">Transcription</keyword>
<dbReference type="PANTHER" id="PTHR43537:SF45">
    <property type="entry name" value="GNTR FAMILY REGULATORY PROTEIN"/>
    <property type="match status" value="1"/>
</dbReference>
<dbReference type="SMART" id="SM00895">
    <property type="entry name" value="FCD"/>
    <property type="match status" value="1"/>
</dbReference>
<feature type="region of interest" description="Disordered" evidence="4">
    <location>
        <begin position="1"/>
        <end position="24"/>
    </location>
</feature>
<organism evidence="6 7">
    <name type="scientific">Paracoccus mangrovi</name>
    <dbReference type="NCBI Taxonomy" id="1715645"/>
    <lineage>
        <taxon>Bacteria</taxon>
        <taxon>Pseudomonadati</taxon>
        <taxon>Pseudomonadota</taxon>
        <taxon>Alphaproteobacteria</taxon>
        <taxon>Rhodobacterales</taxon>
        <taxon>Paracoccaceae</taxon>
        <taxon>Paracoccus</taxon>
    </lineage>
</organism>
<dbReference type="SMART" id="SM00345">
    <property type="entry name" value="HTH_GNTR"/>
    <property type="match status" value="1"/>
</dbReference>
<name>A0ABV7QYC9_9RHOB</name>
<evidence type="ECO:0000256" key="3">
    <source>
        <dbReference type="ARBA" id="ARBA00023163"/>
    </source>
</evidence>
<feature type="region of interest" description="Disordered" evidence="4">
    <location>
        <begin position="207"/>
        <end position="256"/>
    </location>
</feature>
<feature type="compositionally biased region" description="Basic and acidic residues" evidence="4">
    <location>
        <begin position="207"/>
        <end position="216"/>
    </location>
</feature>
<dbReference type="InterPro" id="IPR000524">
    <property type="entry name" value="Tscrpt_reg_HTH_GntR"/>
</dbReference>
<evidence type="ECO:0000313" key="6">
    <source>
        <dbReference type="EMBL" id="MFC3526883.1"/>
    </source>
</evidence>
<comment type="caution">
    <text evidence="6">The sequence shown here is derived from an EMBL/GenBank/DDBJ whole genome shotgun (WGS) entry which is preliminary data.</text>
</comment>
<dbReference type="Proteomes" id="UP001595721">
    <property type="component" value="Unassembled WGS sequence"/>
</dbReference>
<accession>A0ABV7QYC9</accession>
<dbReference type="RefSeq" id="WP_377742219.1">
    <property type="nucleotide sequence ID" value="NZ_JBHRXJ010000001.1"/>
</dbReference>
<dbReference type="InterPro" id="IPR036390">
    <property type="entry name" value="WH_DNA-bd_sf"/>
</dbReference>
<feature type="domain" description="HTH gntR-type" evidence="5">
    <location>
        <begin position="25"/>
        <end position="92"/>
    </location>
</feature>
<dbReference type="PANTHER" id="PTHR43537">
    <property type="entry name" value="TRANSCRIPTIONAL REGULATOR, GNTR FAMILY"/>
    <property type="match status" value="1"/>
</dbReference>
<keyword evidence="1" id="KW-0805">Transcription regulation</keyword>
<evidence type="ECO:0000256" key="2">
    <source>
        <dbReference type="ARBA" id="ARBA00023125"/>
    </source>
</evidence>
<sequence length="256" mass="28998">MKPERAFRSNRATRPHPTLSGVEHMPARDRAYHDLRYRILTGRLAPGTTLLETELAALLSLSRTPVREAAIKLAEEGLVSIRARHGITVRDLSLRDVAEILDVFSALEVQAVALVARRGLSRVEHDHLAALLDRMERHTAGGDIARWSDLDDDFHSSMVSLCGNGRLQHTLGEYWGQQFRARMLILPLRPSPHQSDREHREILAAVHARDEETARRTHERHRRRADAQQLALLKSRLPPGDPENTTEPEDTTKEES</sequence>
<proteinExistence type="predicted"/>
<keyword evidence="2" id="KW-0238">DNA-binding</keyword>
<dbReference type="EMBL" id="JBHRXJ010000001">
    <property type="protein sequence ID" value="MFC3526883.1"/>
    <property type="molecule type" value="Genomic_DNA"/>
</dbReference>
<dbReference type="Gene3D" id="1.10.10.10">
    <property type="entry name" value="Winged helix-like DNA-binding domain superfamily/Winged helix DNA-binding domain"/>
    <property type="match status" value="1"/>
</dbReference>
<dbReference type="InterPro" id="IPR036388">
    <property type="entry name" value="WH-like_DNA-bd_sf"/>
</dbReference>
<dbReference type="Pfam" id="PF00392">
    <property type="entry name" value="GntR"/>
    <property type="match status" value="1"/>
</dbReference>